<protein>
    <submittedName>
        <fullName evidence="10">Acyl-CoA dehydrogenase</fullName>
    </submittedName>
</protein>
<dbReference type="RefSeq" id="WP_142702721.1">
    <property type="nucleotide sequence ID" value="NZ_VIRS01000001.1"/>
</dbReference>
<keyword evidence="3 6" id="KW-0285">Flavoprotein</keyword>
<evidence type="ECO:0000259" key="8">
    <source>
        <dbReference type="Pfam" id="PF02770"/>
    </source>
</evidence>
<dbReference type="InterPro" id="IPR052161">
    <property type="entry name" value="Mycobact_Acyl-CoA_DH"/>
</dbReference>
<feature type="domain" description="Acyl-CoA dehydrogenase/oxidase C-terminal" evidence="7">
    <location>
        <begin position="228"/>
        <end position="383"/>
    </location>
</feature>
<accession>A0A545B0L3</accession>
<evidence type="ECO:0000313" key="10">
    <source>
        <dbReference type="EMBL" id="TQS47098.1"/>
    </source>
</evidence>
<dbReference type="InterPro" id="IPR009075">
    <property type="entry name" value="AcylCo_DH/oxidase_C"/>
</dbReference>
<evidence type="ECO:0000313" key="11">
    <source>
        <dbReference type="Proteomes" id="UP000317982"/>
    </source>
</evidence>
<evidence type="ECO:0000256" key="1">
    <source>
        <dbReference type="ARBA" id="ARBA00001974"/>
    </source>
</evidence>
<dbReference type="PANTHER" id="PTHR43292:SF3">
    <property type="entry name" value="ACYL-COA DEHYDROGENASE FADE29"/>
    <property type="match status" value="1"/>
</dbReference>
<dbReference type="InterPro" id="IPR037069">
    <property type="entry name" value="AcylCoA_DH/ox_N_sf"/>
</dbReference>
<evidence type="ECO:0000256" key="2">
    <source>
        <dbReference type="ARBA" id="ARBA00009347"/>
    </source>
</evidence>
<dbReference type="EMBL" id="VIRS01000001">
    <property type="protein sequence ID" value="TQS47098.1"/>
    <property type="molecule type" value="Genomic_DNA"/>
</dbReference>
<dbReference type="Pfam" id="PF02770">
    <property type="entry name" value="Acyl-CoA_dh_M"/>
    <property type="match status" value="1"/>
</dbReference>
<dbReference type="SUPFAM" id="SSF56645">
    <property type="entry name" value="Acyl-CoA dehydrogenase NM domain-like"/>
    <property type="match status" value="1"/>
</dbReference>
<dbReference type="InterPro" id="IPR046373">
    <property type="entry name" value="Acyl-CoA_Oxase/DH_mid-dom_sf"/>
</dbReference>
<dbReference type="Gene3D" id="2.40.110.10">
    <property type="entry name" value="Butyryl-CoA Dehydrogenase, subunit A, domain 2"/>
    <property type="match status" value="1"/>
</dbReference>
<dbReference type="AlphaFoldDB" id="A0A545B0L3"/>
<dbReference type="GO" id="GO:0005886">
    <property type="term" value="C:plasma membrane"/>
    <property type="evidence" value="ECO:0007669"/>
    <property type="project" value="TreeGrafter"/>
</dbReference>
<dbReference type="Gene3D" id="1.20.140.10">
    <property type="entry name" value="Butyryl-CoA Dehydrogenase, subunit A, domain 3"/>
    <property type="match status" value="1"/>
</dbReference>
<feature type="domain" description="Acyl-CoA dehydrogenase/oxidase N-terminal" evidence="9">
    <location>
        <begin position="6"/>
        <end position="118"/>
    </location>
</feature>
<evidence type="ECO:0000256" key="4">
    <source>
        <dbReference type="ARBA" id="ARBA00022827"/>
    </source>
</evidence>
<dbReference type="Pfam" id="PF02771">
    <property type="entry name" value="Acyl-CoA_dh_N"/>
    <property type="match status" value="1"/>
</dbReference>
<dbReference type="InterPro" id="IPR009100">
    <property type="entry name" value="AcylCoA_DH/oxidase_NM_dom_sf"/>
</dbReference>
<dbReference type="Pfam" id="PF00441">
    <property type="entry name" value="Acyl-CoA_dh_1"/>
    <property type="match status" value="1"/>
</dbReference>
<dbReference type="Gene3D" id="1.10.540.10">
    <property type="entry name" value="Acyl-CoA dehydrogenase/oxidase, N-terminal domain"/>
    <property type="match status" value="1"/>
</dbReference>
<dbReference type="InterPro" id="IPR006091">
    <property type="entry name" value="Acyl-CoA_Oxase/DH_mid-dom"/>
</dbReference>
<reference evidence="10 11" key="1">
    <citation type="submission" date="2019-07" db="EMBL/GenBank/DDBJ databases">
        <title>Cryptosporangium phraense sp. nov., isolated from plant litter.</title>
        <authorList>
            <person name="Suriyachadkun C."/>
        </authorList>
    </citation>
    <scope>NUCLEOTIDE SEQUENCE [LARGE SCALE GENOMIC DNA]</scope>
    <source>
        <strain evidence="10 11">A-T 5661</strain>
    </source>
</reference>
<keyword evidence="5 6" id="KW-0560">Oxidoreductase</keyword>
<dbReference type="PANTHER" id="PTHR43292">
    <property type="entry name" value="ACYL-COA DEHYDROGENASE"/>
    <property type="match status" value="1"/>
</dbReference>
<comment type="caution">
    <text evidence="10">The sequence shown here is derived from an EMBL/GenBank/DDBJ whole genome shotgun (WGS) entry which is preliminary data.</text>
</comment>
<comment type="cofactor">
    <cofactor evidence="1 6">
        <name>FAD</name>
        <dbReference type="ChEBI" id="CHEBI:57692"/>
    </cofactor>
</comment>
<dbReference type="FunCoup" id="A0A545B0L3">
    <property type="interactions" value="1"/>
</dbReference>
<dbReference type="GO" id="GO:0050660">
    <property type="term" value="F:flavin adenine dinucleotide binding"/>
    <property type="evidence" value="ECO:0007669"/>
    <property type="project" value="InterPro"/>
</dbReference>
<evidence type="ECO:0000259" key="9">
    <source>
        <dbReference type="Pfam" id="PF02771"/>
    </source>
</evidence>
<feature type="domain" description="Acyl-CoA oxidase/dehydrogenase middle" evidence="8">
    <location>
        <begin position="122"/>
        <end position="210"/>
    </location>
</feature>
<dbReference type="Proteomes" id="UP000317982">
    <property type="component" value="Unassembled WGS sequence"/>
</dbReference>
<dbReference type="GO" id="GO:0016627">
    <property type="term" value="F:oxidoreductase activity, acting on the CH-CH group of donors"/>
    <property type="evidence" value="ECO:0007669"/>
    <property type="project" value="InterPro"/>
</dbReference>
<dbReference type="InterPro" id="IPR013786">
    <property type="entry name" value="AcylCoA_DH/ox_N"/>
</dbReference>
<evidence type="ECO:0000256" key="3">
    <source>
        <dbReference type="ARBA" id="ARBA00022630"/>
    </source>
</evidence>
<name>A0A545B0L3_9ACTN</name>
<dbReference type="OrthoDB" id="2431337at2"/>
<proteinExistence type="inferred from homology"/>
<evidence type="ECO:0000259" key="7">
    <source>
        <dbReference type="Pfam" id="PF00441"/>
    </source>
</evidence>
<comment type="similarity">
    <text evidence="2 6">Belongs to the acyl-CoA dehydrogenase family.</text>
</comment>
<keyword evidence="11" id="KW-1185">Reference proteome</keyword>
<dbReference type="SUPFAM" id="SSF47203">
    <property type="entry name" value="Acyl-CoA dehydrogenase C-terminal domain-like"/>
    <property type="match status" value="1"/>
</dbReference>
<keyword evidence="4 6" id="KW-0274">FAD</keyword>
<sequence>MFIELTESQRTLRDELRKYFAGVLSPADREAMLVDRHGPEYRALIRRLGADGWLGLGWPVEYGGRGLGPVEQQLFVNEAARADVPLPSVTLETVGPTLQKYGTDAQRERFLPAILRGEVHFAIGYTEPEAGTDLASLKTRAVLDGSDYVVDGQKIFTTGGHDADFVWLACRTDPDAPKHRGISILIVDTTDPGYSWTPIITSDGAHHVNATYYRNVRVPVGMLVGEENRGWRLITTQLNHERVMLGPAGRIGGLLDRVREWASSRSTPSGEPLLSLPDVRRSLGRVHAFQRANELLNWQVAASAGRELGPGEIADASATKVFGAQAVQWIGPLLEDVVVRHGDPADPETAALLRWLDVQRKRNTVLTFGGGVDEIQRELIATAGLGLERVPR</sequence>
<dbReference type="InterPro" id="IPR036250">
    <property type="entry name" value="AcylCo_DH-like_C"/>
</dbReference>
<dbReference type="InParanoid" id="A0A545B0L3"/>
<evidence type="ECO:0000256" key="5">
    <source>
        <dbReference type="ARBA" id="ARBA00023002"/>
    </source>
</evidence>
<organism evidence="10 11">
    <name type="scientific">Cryptosporangium phraense</name>
    <dbReference type="NCBI Taxonomy" id="2593070"/>
    <lineage>
        <taxon>Bacteria</taxon>
        <taxon>Bacillati</taxon>
        <taxon>Actinomycetota</taxon>
        <taxon>Actinomycetes</taxon>
        <taxon>Cryptosporangiales</taxon>
        <taxon>Cryptosporangiaceae</taxon>
        <taxon>Cryptosporangium</taxon>
    </lineage>
</organism>
<evidence type="ECO:0000256" key="6">
    <source>
        <dbReference type="RuleBase" id="RU362125"/>
    </source>
</evidence>
<gene>
    <name evidence="10" type="ORF">FL583_02240</name>
</gene>